<sequence length="398" mass="42288">MFTIFMVLFFTSCGSSIHSSLVTLSDAAPVNVIQFGAIGDGKTDDSQAFLKAWEAVCGTKAESSTLVIPDGRTFLLKPVSFQGPCMSSTINVQIEGTIVAPDDIGAWTDREKWLVFSNVNKLSVKGNGKIDGRGAAWWKQVDKPENRPSALAFGSCNDLQLLGLTHINSPRNHISVYGCNGVTISNLHIFAPESSPNTDGIDISRSTHVQIQDSIIGTGDDCVAIGTGSSNIVITRVTCGPGHGISIGSLGANGETSMVEGVQVSDCTFKGTTNGARIKTWQGGSGYARRIFFEQITLDSVANPIIIDQYYCSSDNNCKNQADAVKVSDVSYIGFRGTSSTEEAIQLSCSQSVACTNIKLNDISITSSVPGKITRASCINAHGKLYGRLFPSVDCLSQ</sequence>
<comment type="caution">
    <text evidence="1">The sequence shown here is derived from an EMBL/GenBank/DDBJ whole genome shotgun (WGS) entry which is preliminary data.</text>
</comment>
<dbReference type="Proteomes" id="UP001164539">
    <property type="component" value="Chromosome 5"/>
</dbReference>
<dbReference type="EMBL" id="CM051398">
    <property type="protein sequence ID" value="KAJ4718373.1"/>
    <property type="molecule type" value="Genomic_DNA"/>
</dbReference>
<organism evidence="1 2">
    <name type="scientific">Melia azedarach</name>
    <name type="common">Chinaberry tree</name>
    <dbReference type="NCBI Taxonomy" id="155640"/>
    <lineage>
        <taxon>Eukaryota</taxon>
        <taxon>Viridiplantae</taxon>
        <taxon>Streptophyta</taxon>
        <taxon>Embryophyta</taxon>
        <taxon>Tracheophyta</taxon>
        <taxon>Spermatophyta</taxon>
        <taxon>Magnoliopsida</taxon>
        <taxon>eudicotyledons</taxon>
        <taxon>Gunneridae</taxon>
        <taxon>Pentapetalae</taxon>
        <taxon>rosids</taxon>
        <taxon>malvids</taxon>
        <taxon>Sapindales</taxon>
        <taxon>Meliaceae</taxon>
        <taxon>Melia</taxon>
    </lineage>
</organism>
<evidence type="ECO:0000313" key="1">
    <source>
        <dbReference type="EMBL" id="KAJ4718373.1"/>
    </source>
</evidence>
<gene>
    <name evidence="1" type="ORF">OWV82_010064</name>
</gene>
<proteinExistence type="predicted"/>
<protein>
    <submittedName>
        <fullName evidence="1">Pectin lyase-like superfamily protein</fullName>
    </submittedName>
</protein>
<keyword evidence="2" id="KW-1185">Reference proteome</keyword>
<name>A0ACC1Y5B8_MELAZ</name>
<evidence type="ECO:0000313" key="2">
    <source>
        <dbReference type="Proteomes" id="UP001164539"/>
    </source>
</evidence>
<accession>A0ACC1Y5B8</accession>
<reference evidence="1 2" key="1">
    <citation type="journal article" date="2023" name="Science">
        <title>Complex scaffold remodeling in plant triterpene biosynthesis.</title>
        <authorList>
            <person name="De La Pena R."/>
            <person name="Hodgson H."/>
            <person name="Liu J.C."/>
            <person name="Stephenson M.J."/>
            <person name="Martin A.C."/>
            <person name="Owen C."/>
            <person name="Harkess A."/>
            <person name="Leebens-Mack J."/>
            <person name="Jimenez L.E."/>
            <person name="Osbourn A."/>
            <person name="Sattely E.S."/>
        </authorList>
    </citation>
    <scope>NUCLEOTIDE SEQUENCE [LARGE SCALE GENOMIC DNA]</scope>
    <source>
        <strain evidence="2">cv. JPN11</strain>
        <tissue evidence="1">Leaf</tissue>
    </source>
</reference>